<dbReference type="InterPro" id="IPR017468">
    <property type="entry name" value="Chain_len_reg_EpsF"/>
</dbReference>
<evidence type="ECO:0000256" key="2">
    <source>
        <dbReference type="ARBA" id="ARBA00022475"/>
    </source>
</evidence>
<evidence type="ECO:0000256" key="7">
    <source>
        <dbReference type="SAM" id="Phobius"/>
    </source>
</evidence>
<keyword evidence="4 7" id="KW-1133">Transmembrane helix</keyword>
<comment type="caution">
    <text evidence="10">The sequence shown here is derived from an EMBL/GenBank/DDBJ whole genome shotgun (WGS) entry which is preliminary data.</text>
</comment>
<name>A0A840L1H3_9BURK</name>
<organism evidence="10 11">
    <name type="scientific">Roseateles oligotrophus</name>
    <dbReference type="NCBI Taxonomy" id="1769250"/>
    <lineage>
        <taxon>Bacteria</taxon>
        <taxon>Pseudomonadati</taxon>
        <taxon>Pseudomonadota</taxon>
        <taxon>Betaproteobacteria</taxon>
        <taxon>Burkholderiales</taxon>
        <taxon>Sphaerotilaceae</taxon>
        <taxon>Roseateles</taxon>
    </lineage>
</organism>
<feature type="transmembrane region" description="Helical" evidence="7">
    <location>
        <begin position="12"/>
        <end position="35"/>
    </location>
</feature>
<dbReference type="InterPro" id="IPR003856">
    <property type="entry name" value="LPS_length_determ_N"/>
</dbReference>
<evidence type="ECO:0000256" key="4">
    <source>
        <dbReference type="ARBA" id="ARBA00022989"/>
    </source>
</evidence>
<keyword evidence="5 7" id="KW-0472">Membrane</keyword>
<reference evidence="10 11" key="1">
    <citation type="submission" date="2020-08" db="EMBL/GenBank/DDBJ databases">
        <title>Functional genomics of gut bacteria from endangered species of beetles.</title>
        <authorList>
            <person name="Carlos-Shanley C."/>
        </authorList>
    </citation>
    <scope>NUCLEOTIDE SEQUENCE [LARGE SCALE GENOMIC DNA]</scope>
    <source>
        <strain evidence="10 11">S00239</strain>
    </source>
</reference>
<feature type="domain" description="Polysaccharide chain length determinant N-terminal" evidence="8">
    <location>
        <begin position="2"/>
        <end position="88"/>
    </location>
</feature>
<evidence type="ECO:0000259" key="8">
    <source>
        <dbReference type="Pfam" id="PF02706"/>
    </source>
</evidence>
<dbReference type="PANTHER" id="PTHR32309">
    <property type="entry name" value="TYROSINE-PROTEIN KINASE"/>
    <property type="match status" value="1"/>
</dbReference>
<dbReference type="RefSeq" id="WP_184296387.1">
    <property type="nucleotide sequence ID" value="NZ_JACHLP010000001.1"/>
</dbReference>
<evidence type="ECO:0000259" key="9">
    <source>
        <dbReference type="Pfam" id="PF13807"/>
    </source>
</evidence>
<gene>
    <name evidence="10" type="ORF">HNP55_000799</name>
</gene>
<protein>
    <submittedName>
        <fullName evidence="10">Chain length determinant protein EpsF</fullName>
    </submittedName>
</protein>
<dbReference type="Proteomes" id="UP000562027">
    <property type="component" value="Unassembled WGS sequence"/>
</dbReference>
<evidence type="ECO:0000256" key="3">
    <source>
        <dbReference type="ARBA" id="ARBA00022692"/>
    </source>
</evidence>
<dbReference type="InterPro" id="IPR032807">
    <property type="entry name" value="GNVR"/>
</dbReference>
<dbReference type="GO" id="GO:0005886">
    <property type="term" value="C:plasma membrane"/>
    <property type="evidence" value="ECO:0007669"/>
    <property type="project" value="UniProtKB-SubCell"/>
</dbReference>
<evidence type="ECO:0000256" key="1">
    <source>
        <dbReference type="ARBA" id="ARBA00004651"/>
    </source>
</evidence>
<evidence type="ECO:0000313" key="11">
    <source>
        <dbReference type="Proteomes" id="UP000562027"/>
    </source>
</evidence>
<proteinExistence type="predicted"/>
<sequence length="472" mass="51716">MNLTQLFSILRARWLVGTLVLGATLLTTLVITLLLPKQYAATASVVIDVKPDPLSVMAYGGMPSPGFMATQVDIIQSDRVAQRVVRNLKLNENPEVRAQWMEATGGQGSMDAWIADSFQKNMDVKPSRESNVVSISYRAPDPRFAAGLANAFVQAYIETSLELRVDPARQYSSFFEVRSKEAREAVEKAQNRLSAFQSEKGITAADERLDIENTRLNELSTQLVALQAMSSESGSRQVQAQGSSGDKIQEVFNSPVVAGLKSDISRQEARLQEVNVKLGDNHPQVIELKANLSELRARMDSEIKRITGGVTVSYNISKQREAQVRADLDAQRTKVLAMKAVRDEGAVLVRELENAQRSYDAVLARLNQTNLESQTTQSSVNLLSPAVPPVDPASPKKLLNMVLSFLVGGMLALGTIMVMEMMDRRVRSSDDIAMALDLPVIGVLSKPGAQSRRALPNLMKQRVLGNSTPAPR</sequence>
<keyword evidence="11" id="KW-1185">Reference proteome</keyword>
<dbReference type="NCBIfam" id="TIGR03017">
    <property type="entry name" value="EpsF"/>
    <property type="match status" value="1"/>
</dbReference>
<comment type="subcellular location">
    <subcellularLocation>
        <location evidence="1">Cell membrane</location>
        <topology evidence="1">Multi-pass membrane protein</topology>
    </subcellularLocation>
</comment>
<dbReference type="PANTHER" id="PTHR32309:SF13">
    <property type="entry name" value="FERRIC ENTEROBACTIN TRANSPORT PROTEIN FEPE"/>
    <property type="match status" value="1"/>
</dbReference>
<dbReference type="AlphaFoldDB" id="A0A840L1H3"/>
<dbReference type="InterPro" id="IPR050445">
    <property type="entry name" value="Bact_polysacc_biosynth/exp"/>
</dbReference>
<evidence type="ECO:0000313" key="10">
    <source>
        <dbReference type="EMBL" id="MBB4842304.1"/>
    </source>
</evidence>
<dbReference type="Pfam" id="PF13807">
    <property type="entry name" value="GNVR"/>
    <property type="match status" value="1"/>
</dbReference>
<evidence type="ECO:0000256" key="6">
    <source>
        <dbReference type="SAM" id="Coils"/>
    </source>
</evidence>
<dbReference type="EMBL" id="JACHLP010000001">
    <property type="protein sequence ID" value="MBB4842304.1"/>
    <property type="molecule type" value="Genomic_DNA"/>
</dbReference>
<feature type="domain" description="Tyrosine-protein kinase G-rich" evidence="9">
    <location>
        <begin position="348"/>
        <end position="419"/>
    </location>
</feature>
<keyword evidence="3 7" id="KW-0812">Transmembrane</keyword>
<dbReference type="GO" id="GO:0004713">
    <property type="term" value="F:protein tyrosine kinase activity"/>
    <property type="evidence" value="ECO:0007669"/>
    <property type="project" value="TreeGrafter"/>
</dbReference>
<feature type="coiled-coil region" evidence="6">
    <location>
        <begin position="257"/>
        <end position="305"/>
    </location>
</feature>
<feature type="transmembrane region" description="Helical" evidence="7">
    <location>
        <begin position="398"/>
        <end position="419"/>
    </location>
</feature>
<keyword evidence="6" id="KW-0175">Coiled coil</keyword>
<accession>A0A840L1H3</accession>
<dbReference type="Pfam" id="PF02706">
    <property type="entry name" value="Wzz"/>
    <property type="match status" value="1"/>
</dbReference>
<evidence type="ECO:0000256" key="5">
    <source>
        <dbReference type="ARBA" id="ARBA00023136"/>
    </source>
</evidence>
<keyword evidence="2" id="KW-1003">Cell membrane</keyword>